<reference evidence="10" key="1">
    <citation type="submission" date="2023-10" db="EMBL/GenBank/DDBJ databases">
        <title>Genome assembly of Pristionchus species.</title>
        <authorList>
            <person name="Yoshida K."/>
            <person name="Sommer R.J."/>
        </authorList>
    </citation>
    <scope>NUCLEOTIDE SEQUENCE</scope>
    <source>
        <strain evidence="10">RS0144</strain>
    </source>
</reference>
<evidence type="ECO:0000256" key="1">
    <source>
        <dbReference type="ARBA" id="ARBA00001917"/>
    </source>
</evidence>
<evidence type="ECO:0000259" key="9">
    <source>
        <dbReference type="Pfam" id="PF00175"/>
    </source>
</evidence>
<dbReference type="EC" id="1.6.2.4" evidence="8"/>
<dbReference type="Proteomes" id="UP001432027">
    <property type="component" value="Unassembled WGS sequence"/>
</dbReference>
<dbReference type="FunFam" id="3.40.50.80:FF:000001">
    <property type="entry name" value="NADPH--cytochrome P450 reductase 1"/>
    <property type="match status" value="1"/>
</dbReference>
<dbReference type="InterPro" id="IPR039261">
    <property type="entry name" value="FNR_nucleotide-bd"/>
</dbReference>
<feature type="non-terminal residue" evidence="10">
    <location>
        <position position="1"/>
    </location>
</feature>
<dbReference type="PRINTS" id="PR00371">
    <property type="entry name" value="FPNCR"/>
</dbReference>
<dbReference type="EMBL" id="BTSX01000005">
    <property type="protein sequence ID" value="GMT00951.1"/>
    <property type="molecule type" value="Genomic_DNA"/>
</dbReference>
<feature type="non-terminal residue" evidence="10">
    <location>
        <position position="156"/>
    </location>
</feature>
<sequence length="156" mass="17988">TYNDSQTVVMIGPGTGIAPFRGFIQERMEKGEEGTVGGENFVLFFGCRHPDIDFIYKDELEQYKKDGVLSHLFTAFSREGPKQVYVQDKLVENEELVYAAYESGYVLVCGDAKNMARDMQQTLIKMISKKESVSEEEAQAKFKVFEKSRRYRMTHW</sequence>
<keyword evidence="3" id="KW-0285">Flavoprotein</keyword>
<accession>A0AAV5U394</accession>
<protein>
    <recommendedName>
        <fullName evidence="8">NADPH--hemoprotein reductase</fullName>
        <ecNumber evidence="8">1.6.2.4</ecNumber>
    </recommendedName>
</protein>
<evidence type="ECO:0000256" key="6">
    <source>
        <dbReference type="ARBA" id="ARBA00022857"/>
    </source>
</evidence>
<dbReference type="GO" id="GO:0009725">
    <property type="term" value="P:response to hormone"/>
    <property type="evidence" value="ECO:0007669"/>
    <property type="project" value="TreeGrafter"/>
</dbReference>
<evidence type="ECO:0000256" key="2">
    <source>
        <dbReference type="ARBA" id="ARBA00001974"/>
    </source>
</evidence>
<comment type="cofactor">
    <cofactor evidence="2">
        <name>FAD</name>
        <dbReference type="ChEBI" id="CHEBI:57692"/>
    </cofactor>
</comment>
<dbReference type="PANTHER" id="PTHR19384">
    <property type="entry name" value="NITRIC OXIDE SYNTHASE-RELATED"/>
    <property type="match status" value="1"/>
</dbReference>
<comment type="cofactor">
    <cofactor evidence="1">
        <name>FMN</name>
        <dbReference type="ChEBI" id="CHEBI:58210"/>
    </cofactor>
</comment>
<evidence type="ECO:0000256" key="7">
    <source>
        <dbReference type="ARBA" id="ARBA00023002"/>
    </source>
</evidence>
<dbReference type="AlphaFoldDB" id="A0AAV5U394"/>
<keyword evidence="11" id="KW-1185">Reference proteome</keyword>
<proteinExistence type="predicted"/>
<name>A0AAV5U394_9BILA</name>
<dbReference type="SUPFAM" id="SSF52343">
    <property type="entry name" value="Ferredoxin reductase-like, C-terminal NADP-linked domain"/>
    <property type="match status" value="1"/>
</dbReference>
<dbReference type="GO" id="GO:0005829">
    <property type="term" value="C:cytosol"/>
    <property type="evidence" value="ECO:0007669"/>
    <property type="project" value="TreeGrafter"/>
</dbReference>
<dbReference type="InterPro" id="IPR001709">
    <property type="entry name" value="Flavoprot_Pyr_Nucl_cyt_Rdtase"/>
</dbReference>
<evidence type="ECO:0000256" key="5">
    <source>
        <dbReference type="ARBA" id="ARBA00022827"/>
    </source>
</evidence>
<keyword evidence="4" id="KW-0288">FMN</keyword>
<dbReference type="Gene3D" id="3.40.50.80">
    <property type="entry name" value="Nucleotide-binding domain of ferredoxin-NADP reductase (FNR) module"/>
    <property type="match status" value="1"/>
</dbReference>
<dbReference type="GO" id="GO:0010181">
    <property type="term" value="F:FMN binding"/>
    <property type="evidence" value="ECO:0007669"/>
    <property type="project" value="TreeGrafter"/>
</dbReference>
<evidence type="ECO:0000313" key="11">
    <source>
        <dbReference type="Proteomes" id="UP001432027"/>
    </source>
</evidence>
<evidence type="ECO:0000256" key="3">
    <source>
        <dbReference type="ARBA" id="ARBA00022630"/>
    </source>
</evidence>
<comment type="caution">
    <text evidence="10">The sequence shown here is derived from an EMBL/GenBank/DDBJ whole genome shotgun (WGS) entry which is preliminary data.</text>
</comment>
<keyword evidence="7" id="KW-0560">Oxidoreductase</keyword>
<dbReference type="GO" id="GO:0003958">
    <property type="term" value="F:NADPH-hemoprotein reductase activity"/>
    <property type="evidence" value="ECO:0007669"/>
    <property type="project" value="UniProtKB-EC"/>
</dbReference>
<keyword evidence="5" id="KW-0274">FAD</keyword>
<dbReference type="GO" id="GO:0050660">
    <property type="term" value="F:flavin adenine dinucleotide binding"/>
    <property type="evidence" value="ECO:0007669"/>
    <property type="project" value="TreeGrafter"/>
</dbReference>
<dbReference type="PANTHER" id="PTHR19384:SF17">
    <property type="entry name" value="NADPH--CYTOCHROME P450 REDUCTASE"/>
    <property type="match status" value="1"/>
</dbReference>
<keyword evidence="6" id="KW-0521">NADP</keyword>
<dbReference type="Pfam" id="PF00175">
    <property type="entry name" value="NAD_binding_1"/>
    <property type="match status" value="1"/>
</dbReference>
<evidence type="ECO:0000313" key="10">
    <source>
        <dbReference type="EMBL" id="GMT00951.1"/>
    </source>
</evidence>
<gene>
    <name evidence="10" type="ORF">PENTCL1PPCAC_23125</name>
</gene>
<dbReference type="InterPro" id="IPR001433">
    <property type="entry name" value="OxRdtase_FAD/NAD-bd"/>
</dbReference>
<feature type="domain" description="Oxidoreductase FAD/NAD(P)-binding" evidence="9">
    <location>
        <begin position="10"/>
        <end position="120"/>
    </location>
</feature>
<organism evidence="10 11">
    <name type="scientific">Pristionchus entomophagus</name>
    <dbReference type="NCBI Taxonomy" id="358040"/>
    <lineage>
        <taxon>Eukaryota</taxon>
        <taxon>Metazoa</taxon>
        <taxon>Ecdysozoa</taxon>
        <taxon>Nematoda</taxon>
        <taxon>Chromadorea</taxon>
        <taxon>Rhabditida</taxon>
        <taxon>Rhabditina</taxon>
        <taxon>Diplogasteromorpha</taxon>
        <taxon>Diplogasteroidea</taxon>
        <taxon>Neodiplogasteridae</taxon>
        <taxon>Pristionchus</taxon>
    </lineage>
</organism>
<evidence type="ECO:0000256" key="8">
    <source>
        <dbReference type="ARBA" id="ARBA00023797"/>
    </source>
</evidence>
<evidence type="ECO:0000256" key="4">
    <source>
        <dbReference type="ARBA" id="ARBA00022643"/>
    </source>
</evidence>